<dbReference type="STRING" id="749414.SBI_00932"/>
<dbReference type="KEGG" id="sbh:SBI_00932"/>
<reference evidence="2 3" key="1">
    <citation type="journal article" date="2010" name="J. Bacteriol.">
        <title>Genome sequence of the milbemycin-producing bacterium Streptomyces bingchenggensis.</title>
        <authorList>
            <person name="Wang X.J."/>
            <person name="Yan Y.J."/>
            <person name="Zhang B."/>
            <person name="An J."/>
            <person name="Wang J.J."/>
            <person name="Tian J."/>
            <person name="Jiang L."/>
            <person name="Chen Y.H."/>
            <person name="Huang S.X."/>
            <person name="Yin M."/>
            <person name="Zhang J."/>
            <person name="Gao A.L."/>
            <person name="Liu C.X."/>
            <person name="Zhu Z.X."/>
            <person name="Xiang W.S."/>
        </authorList>
    </citation>
    <scope>NUCLEOTIDE SEQUENCE [LARGE SCALE GENOMIC DNA]</scope>
    <source>
        <strain evidence="2 3">BCW-1</strain>
    </source>
</reference>
<organism evidence="2 3">
    <name type="scientific">Streptomyces bingchenggensis (strain BCW-1)</name>
    <dbReference type="NCBI Taxonomy" id="749414"/>
    <lineage>
        <taxon>Bacteria</taxon>
        <taxon>Bacillati</taxon>
        <taxon>Actinomycetota</taxon>
        <taxon>Actinomycetes</taxon>
        <taxon>Kitasatosporales</taxon>
        <taxon>Streptomycetaceae</taxon>
        <taxon>Streptomyces</taxon>
    </lineage>
</organism>
<keyword evidence="1" id="KW-1133">Transmembrane helix</keyword>
<sequence length="101" mass="10569">MARDWSLHAHAPPSRQRVQQATAARDLTDIIINDSGMLGTNVSQGLVEEADKDRLAGATEQQVGIGALLAGALVALLPSPFVYLAFQRTFLTGIAAGAVKG</sequence>
<gene>
    <name evidence="2" type="ordered locus">SBI_00932</name>
</gene>
<accession>D7C665</accession>
<evidence type="ECO:0000313" key="2">
    <source>
        <dbReference type="EMBL" id="ADI04053.1"/>
    </source>
</evidence>
<dbReference type="EMBL" id="CP002047">
    <property type="protein sequence ID" value="ADI04053.1"/>
    <property type="molecule type" value="Genomic_DNA"/>
</dbReference>
<keyword evidence="1" id="KW-0812">Transmembrane</keyword>
<evidence type="ECO:0000313" key="3">
    <source>
        <dbReference type="Proteomes" id="UP000000377"/>
    </source>
</evidence>
<feature type="transmembrane region" description="Helical" evidence="1">
    <location>
        <begin position="63"/>
        <end position="86"/>
    </location>
</feature>
<evidence type="ECO:0000256" key="1">
    <source>
        <dbReference type="SAM" id="Phobius"/>
    </source>
</evidence>
<protein>
    <submittedName>
        <fullName evidence="2">Uncharacterized protein</fullName>
    </submittedName>
</protein>
<keyword evidence="3" id="KW-1185">Reference proteome</keyword>
<name>D7C665_STRBB</name>
<keyword evidence="1" id="KW-0472">Membrane</keyword>
<dbReference type="PATRIC" id="fig|749414.3.peg.951"/>
<dbReference type="RefSeq" id="WP_014173532.1">
    <property type="nucleotide sequence ID" value="NC_016582.1"/>
</dbReference>
<proteinExistence type="predicted"/>
<dbReference type="AlphaFoldDB" id="D7C665"/>
<dbReference type="Proteomes" id="UP000000377">
    <property type="component" value="Chromosome"/>
</dbReference>
<dbReference type="HOGENOM" id="CLU_2289984_0_0_11"/>